<name>A0A239M645_9NOCA</name>
<keyword evidence="3" id="KW-1185">Reference proteome</keyword>
<reference evidence="3" key="1">
    <citation type="submission" date="2017-06" db="EMBL/GenBank/DDBJ databases">
        <authorList>
            <person name="Varghese N."/>
            <person name="Submissions S."/>
        </authorList>
    </citation>
    <scope>NUCLEOTIDE SEQUENCE [LARGE SCALE GENOMIC DNA]</scope>
    <source>
        <strain evidence="3">JCM 23211</strain>
    </source>
</reference>
<gene>
    <name evidence="2" type="ORF">SAMN05421642_11641</name>
</gene>
<dbReference type="RefSeq" id="WP_089250578.1">
    <property type="nucleotide sequence ID" value="NZ_FZOW01000016.1"/>
</dbReference>
<evidence type="ECO:0000313" key="2">
    <source>
        <dbReference type="EMBL" id="SNT38081.1"/>
    </source>
</evidence>
<dbReference type="EMBL" id="FZOW01000016">
    <property type="protein sequence ID" value="SNT38081.1"/>
    <property type="molecule type" value="Genomic_DNA"/>
</dbReference>
<proteinExistence type="predicted"/>
<dbReference type="Proteomes" id="UP000198327">
    <property type="component" value="Unassembled WGS sequence"/>
</dbReference>
<evidence type="ECO:0000256" key="1">
    <source>
        <dbReference type="SAM" id="Phobius"/>
    </source>
</evidence>
<evidence type="ECO:0000313" key="3">
    <source>
        <dbReference type="Proteomes" id="UP000198327"/>
    </source>
</evidence>
<dbReference type="STRING" id="398843.A3K89_23765"/>
<feature type="transmembrane region" description="Helical" evidence="1">
    <location>
        <begin position="7"/>
        <end position="26"/>
    </location>
</feature>
<keyword evidence="1" id="KW-0472">Membrane</keyword>
<keyword evidence="1" id="KW-0812">Transmembrane</keyword>
<feature type="transmembrane region" description="Helical" evidence="1">
    <location>
        <begin position="46"/>
        <end position="66"/>
    </location>
</feature>
<keyword evidence="1" id="KW-1133">Transmembrane helix</keyword>
<organism evidence="2 3">
    <name type="scientific">Rhodococcoides kyotonense</name>
    <dbReference type="NCBI Taxonomy" id="398843"/>
    <lineage>
        <taxon>Bacteria</taxon>
        <taxon>Bacillati</taxon>
        <taxon>Actinomycetota</taxon>
        <taxon>Actinomycetes</taxon>
        <taxon>Mycobacteriales</taxon>
        <taxon>Nocardiaceae</taxon>
        <taxon>Rhodococcoides</taxon>
    </lineage>
</organism>
<protein>
    <submittedName>
        <fullName evidence="2">Uncharacterized protein</fullName>
    </submittedName>
</protein>
<accession>A0A239M645</accession>
<dbReference type="OrthoDB" id="4473017at2"/>
<sequence>MRTAIGEVVGAVVAIVLAVLCWNLGIDVHHYAAVPDGAPAYTSTRYSGSWIAVATVCVVVAGVLVTDGIRRLSWMRSHTR</sequence>
<dbReference type="AlphaFoldDB" id="A0A239M645"/>